<name>A0ABV2AK23_9EUKA</name>
<sequence>MNKILTNKKIYFVDKIDFEDTVFFDQNGTAIFNLIQCEFNPSEDNKTSLRKNCFFFLRSVLSLYTFTQSKPQNLFKLLSAIKNSLLNGEDFLYKHYSKFDFGFSILPLCVDDQFYFYRAFCDQPFKTSHFDGKARIIKNSSYKMRVAIFEKNSFVCDRFMKESGAHVEYQYRDWKYVYVVYEDEHL</sequence>
<evidence type="ECO:0000313" key="2">
    <source>
        <dbReference type="Proteomes" id="UP001439008"/>
    </source>
</evidence>
<organism evidence="1 2">
    <name type="scientific">Bonamia ostreae</name>
    <dbReference type="NCBI Taxonomy" id="126728"/>
    <lineage>
        <taxon>Eukaryota</taxon>
        <taxon>Sar</taxon>
        <taxon>Rhizaria</taxon>
        <taxon>Endomyxa</taxon>
        <taxon>Ascetosporea</taxon>
        <taxon>Haplosporida</taxon>
        <taxon>Bonamia</taxon>
    </lineage>
</organism>
<gene>
    <name evidence="1" type="ORF">MHBO_001750</name>
</gene>
<comment type="caution">
    <text evidence="1">The sequence shown here is derived from an EMBL/GenBank/DDBJ whole genome shotgun (WGS) entry which is preliminary data.</text>
</comment>
<dbReference type="EMBL" id="JBDODL010000480">
    <property type="protein sequence ID" value="MES1920020.1"/>
    <property type="molecule type" value="Genomic_DNA"/>
</dbReference>
<evidence type="ECO:0000313" key="1">
    <source>
        <dbReference type="EMBL" id="MES1920020.1"/>
    </source>
</evidence>
<accession>A0ABV2AK23</accession>
<keyword evidence="2" id="KW-1185">Reference proteome</keyword>
<dbReference type="Proteomes" id="UP001439008">
    <property type="component" value="Unassembled WGS sequence"/>
</dbReference>
<proteinExistence type="predicted"/>
<reference evidence="1 2" key="1">
    <citation type="journal article" date="2024" name="BMC Biol.">
        <title>Comparative genomics of Ascetosporea gives new insight into the evolutionary basis for animal parasitism in Rhizaria.</title>
        <authorList>
            <person name="Hiltunen Thoren M."/>
            <person name="Onut-Brannstrom I."/>
            <person name="Alfjorden A."/>
            <person name="Peckova H."/>
            <person name="Swords F."/>
            <person name="Hooper C."/>
            <person name="Holzer A.S."/>
            <person name="Bass D."/>
            <person name="Burki F."/>
        </authorList>
    </citation>
    <scope>NUCLEOTIDE SEQUENCE [LARGE SCALE GENOMIC DNA]</scope>
    <source>
        <strain evidence="1">20-A016</strain>
    </source>
</reference>
<protein>
    <submittedName>
        <fullName evidence="1">Uncharacterized protein</fullName>
    </submittedName>
</protein>